<dbReference type="GO" id="GO:0003735">
    <property type="term" value="F:structural constituent of ribosome"/>
    <property type="evidence" value="ECO:0007669"/>
    <property type="project" value="InterPro"/>
</dbReference>
<comment type="caution">
    <text evidence="8">The sequence shown here is derived from an EMBL/GenBank/DDBJ whole genome shotgun (WGS) entry which is preliminary data.</text>
</comment>
<dbReference type="GO" id="GO:0006412">
    <property type="term" value="P:translation"/>
    <property type="evidence" value="ECO:0007669"/>
    <property type="project" value="UniProtKB-UniRule"/>
</dbReference>
<keyword evidence="2 6" id="KW-0699">rRNA-binding</keyword>
<evidence type="ECO:0000259" key="7">
    <source>
        <dbReference type="Pfam" id="PF00177"/>
    </source>
</evidence>
<reference evidence="8 9" key="1">
    <citation type="journal article" date="2016" name="Nat. Commun.">
        <title>Thousands of microbial genomes shed light on interconnected biogeochemical processes in an aquifer system.</title>
        <authorList>
            <person name="Anantharaman K."/>
            <person name="Brown C.T."/>
            <person name="Hug L.A."/>
            <person name="Sharon I."/>
            <person name="Castelle C.J."/>
            <person name="Probst A.J."/>
            <person name="Thomas B.C."/>
            <person name="Singh A."/>
            <person name="Wilkins M.J."/>
            <person name="Karaoz U."/>
            <person name="Brodie E.L."/>
            <person name="Williams K.H."/>
            <person name="Hubbard S.S."/>
            <person name="Banfield J.F."/>
        </authorList>
    </citation>
    <scope>NUCLEOTIDE SEQUENCE [LARGE SCALE GENOMIC DNA]</scope>
</reference>
<evidence type="ECO:0000256" key="4">
    <source>
        <dbReference type="ARBA" id="ARBA00022980"/>
    </source>
</evidence>
<accession>A0A1G2T2Y5</accession>
<comment type="similarity">
    <text evidence="1 6">Belongs to the universal ribosomal protein uS7 family.</text>
</comment>
<feature type="domain" description="Small ribosomal subunit protein uS7" evidence="7">
    <location>
        <begin position="1"/>
        <end position="149"/>
    </location>
</feature>
<keyword evidence="5 6" id="KW-0687">Ribonucleoprotein</keyword>
<gene>
    <name evidence="6" type="primary">rpsG</name>
    <name evidence="8" type="ORF">A2758_00885</name>
</gene>
<dbReference type="Gene3D" id="1.10.455.10">
    <property type="entry name" value="Ribosomal protein S7 domain"/>
    <property type="match status" value="1"/>
</dbReference>
<keyword evidence="6" id="KW-0820">tRNA-binding</keyword>
<dbReference type="SUPFAM" id="SSF47973">
    <property type="entry name" value="Ribosomal protein S7"/>
    <property type="match status" value="1"/>
</dbReference>
<dbReference type="InterPro" id="IPR023798">
    <property type="entry name" value="Ribosomal_uS7_dom"/>
</dbReference>
<dbReference type="GO" id="GO:0019843">
    <property type="term" value="F:rRNA binding"/>
    <property type="evidence" value="ECO:0007669"/>
    <property type="project" value="UniProtKB-UniRule"/>
</dbReference>
<dbReference type="InterPro" id="IPR005717">
    <property type="entry name" value="Ribosomal_uS7_bac/org-type"/>
</dbReference>
<dbReference type="AlphaFoldDB" id="A0A1G2T2Y5"/>
<dbReference type="Pfam" id="PF00177">
    <property type="entry name" value="Ribosomal_S7"/>
    <property type="match status" value="1"/>
</dbReference>
<protein>
    <recommendedName>
        <fullName evidence="6">Small ribosomal subunit protein uS7</fullName>
    </recommendedName>
</protein>
<proteinExistence type="inferred from homology"/>
<dbReference type="CDD" id="cd14869">
    <property type="entry name" value="uS7_Bacteria"/>
    <property type="match status" value="1"/>
</dbReference>
<dbReference type="HAMAP" id="MF_00480_B">
    <property type="entry name" value="Ribosomal_uS7_B"/>
    <property type="match status" value="1"/>
</dbReference>
<dbReference type="FunFam" id="1.10.455.10:FF:000001">
    <property type="entry name" value="30S ribosomal protein S7"/>
    <property type="match status" value="1"/>
</dbReference>
<dbReference type="EMBL" id="MHVJ01000011">
    <property type="protein sequence ID" value="OHA91646.1"/>
    <property type="molecule type" value="Genomic_DNA"/>
</dbReference>
<keyword evidence="4 6" id="KW-0689">Ribosomal protein</keyword>
<name>A0A1G2T2Y5_9BACT</name>
<evidence type="ECO:0000256" key="2">
    <source>
        <dbReference type="ARBA" id="ARBA00022730"/>
    </source>
</evidence>
<dbReference type="InterPro" id="IPR000235">
    <property type="entry name" value="Ribosomal_uS7"/>
</dbReference>
<dbReference type="GO" id="GO:0000049">
    <property type="term" value="F:tRNA binding"/>
    <property type="evidence" value="ECO:0007669"/>
    <property type="project" value="UniProtKB-UniRule"/>
</dbReference>
<evidence type="ECO:0000256" key="1">
    <source>
        <dbReference type="ARBA" id="ARBA00007151"/>
    </source>
</evidence>
<dbReference type="NCBIfam" id="TIGR01029">
    <property type="entry name" value="rpsG_bact"/>
    <property type="match status" value="1"/>
</dbReference>
<evidence type="ECO:0000256" key="3">
    <source>
        <dbReference type="ARBA" id="ARBA00022884"/>
    </source>
</evidence>
<evidence type="ECO:0000313" key="8">
    <source>
        <dbReference type="EMBL" id="OHA91646.1"/>
    </source>
</evidence>
<dbReference type="Proteomes" id="UP000178612">
    <property type="component" value="Unassembled WGS sequence"/>
</dbReference>
<keyword evidence="3 6" id="KW-0694">RNA-binding</keyword>
<dbReference type="GO" id="GO:0015935">
    <property type="term" value="C:small ribosomal subunit"/>
    <property type="evidence" value="ECO:0007669"/>
    <property type="project" value="InterPro"/>
</dbReference>
<dbReference type="InterPro" id="IPR036823">
    <property type="entry name" value="Ribosomal_uS7_dom_sf"/>
</dbReference>
<comment type="function">
    <text evidence="6">One of the primary rRNA binding proteins, it binds directly to 16S rRNA where it nucleates assembly of the head domain of the 30S subunit. Is located at the subunit interface close to the decoding center, probably blocks exit of the E-site tRNA.</text>
</comment>
<evidence type="ECO:0000313" key="9">
    <source>
        <dbReference type="Proteomes" id="UP000178612"/>
    </source>
</evidence>
<organism evidence="8 9">
    <name type="scientific">Candidatus Zambryskibacteria bacterium RIFCSPHIGHO2_01_FULL_49_18</name>
    <dbReference type="NCBI Taxonomy" id="1802740"/>
    <lineage>
        <taxon>Bacteria</taxon>
        <taxon>Candidatus Zambryskiibacteriota</taxon>
    </lineage>
</organism>
<dbReference type="PIRSF" id="PIRSF002122">
    <property type="entry name" value="RPS7p_RPS7a_RPS5e_RPS7o"/>
    <property type="match status" value="1"/>
</dbReference>
<sequence>MRRKLKAKPKIEPDYLYDSEKVTKFVNYVMGEGKKNTARKVVYGALDMIKEKTKNENPLEIFETALKNTGPTMEVRSRRVGGANYQVPREVRPERRQFLSMKWIIDAARNKKGKPMHEKLAEEIIAASKNEGEAIKKRENMHKMAESNKAFAHFAW</sequence>
<dbReference type="PANTHER" id="PTHR11205">
    <property type="entry name" value="RIBOSOMAL PROTEIN S7"/>
    <property type="match status" value="1"/>
</dbReference>
<evidence type="ECO:0000256" key="6">
    <source>
        <dbReference type="HAMAP-Rule" id="MF_00480"/>
    </source>
</evidence>
<evidence type="ECO:0000256" key="5">
    <source>
        <dbReference type="ARBA" id="ARBA00023274"/>
    </source>
</evidence>
<comment type="subunit">
    <text evidence="6">Part of the 30S ribosomal subunit. Contacts proteins S9 and S11.</text>
</comment>